<proteinExistence type="predicted"/>
<evidence type="ECO:0000313" key="1">
    <source>
        <dbReference type="EMBL" id="PJJ78856.1"/>
    </source>
</evidence>
<dbReference type="InterPro" id="IPR007497">
    <property type="entry name" value="SIMPL/DUF541"/>
</dbReference>
<evidence type="ECO:0008006" key="3">
    <source>
        <dbReference type="Google" id="ProtNLM"/>
    </source>
</evidence>
<comment type="caution">
    <text evidence="1">The sequence shown here is derived from an EMBL/GenBank/DDBJ whole genome shotgun (WGS) entry which is preliminary data.</text>
</comment>
<organism evidence="1 2">
    <name type="scientific">Salinibacterium amurskyense</name>
    <dbReference type="NCBI Taxonomy" id="205941"/>
    <lineage>
        <taxon>Bacteria</taxon>
        <taxon>Bacillati</taxon>
        <taxon>Actinomycetota</taxon>
        <taxon>Actinomycetes</taxon>
        <taxon>Micrococcales</taxon>
        <taxon>Microbacteriaceae</taxon>
        <taxon>Salinibacterium</taxon>
    </lineage>
</organism>
<dbReference type="Gene3D" id="3.30.110.170">
    <property type="entry name" value="Protein of unknown function (DUF541), domain 1"/>
    <property type="match status" value="1"/>
</dbReference>
<dbReference type="AlphaFoldDB" id="A0A2M9D3T3"/>
<protein>
    <recommendedName>
        <fullName evidence="3">SIMPL domain-containing protein</fullName>
    </recommendedName>
</protein>
<dbReference type="OrthoDB" id="3724496at2"/>
<gene>
    <name evidence="1" type="ORF">CLV85_2436</name>
</gene>
<sequence length="223" mass="23704">MPLVITVRGEHESWHAAERGIVHLSVAIDGPDRSEVFDAAMQSSGRVHALLTQLASNDGAITRWSSDTVRVTSQRPWNNAGEQLPLVYSAAIGYIARFRDFDALALFIEYVSAVDHTTVTLVEWELTEEATRAALADARHLAVIDAYTKAREYAESVGLSEVTTTAIADPGMLADVGPGSDSAGSGARASLRMMGAPGDGGQLALKPEKISVAASVEARFHAS</sequence>
<dbReference type="Gene3D" id="3.30.70.2970">
    <property type="entry name" value="Protein of unknown function (DUF541), domain 2"/>
    <property type="match status" value="1"/>
</dbReference>
<dbReference type="Pfam" id="PF04402">
    <property type="entry name" value="SIMPL"/>
    <property type="match status" value="1"/>
</dbReference>
<dbReference type="RefSeq" id="WP_100389856.1">
    <property type="nucleotide sequence ID" value="NZ_BMZU01000003.1"/>
</dbReference>
<dbReference type="Proteomes" id="UP000231742">
    <property type="component" value="Unassembled WGS sequence"/>
</dbReference>
<dbReference type="EMBL" id="PGFH01000002">
    <property type="protein sequence ID" value="PJJ78856.1"/>
    <property type="molecule type" value="Genomic_DNA"/>
</dbReference>
<name>A0A2M9D3T3_9MICO</name>
<keyword evidence="2" id="KW-1185">Reference proteome</keyword>
<evidence type="ECO:0000313" key="2">
    <source>
        <dbReference type="Proteomes" id="UP000231742"/>
    </source>
</evidence>
<accession>A0A2M9D3T3</accession>
<reference evidence="1 2" key="1">
    <citation type="submission" date="2017-11" db="EMBL/GenBank/DDBJ databases">
        <title>Genomic Encyclopedia of Archaeal and Bacterial Type Strains, Phase II (KMG-II): From Individual Species to Whole Genera.</title>
        <authorList>
            <person name="Goeker M."/>
        </authorList>
    </citation>
    <scope>NUCLEOTIDE SEQUENCE [LARGE SCALE GENOMIC DNA]</scope>
    <source>
        <strain evidence="1 2">DSM 16400</strain>
    </source>
</reference>